<sequence>MRLTIFITLRIFGRIGSPSGVTQLLRITPGLVEKGVPILPGASLGSAQDAGDGAPRHRSGRFARIDHLA</sequence>
<proteinExistence type="predicted"/>
<accession>A0ABM9DG07</accession>
<name>A0ABM9DG07_9HYPH</name>
<dbReference type="EMBL" id="CAKXZT010000013">
    <property type="protein sequence ID" value="CAH2395514.1"/>
    <property type="molecule type" value="Genomic_DNA"/>
</dbReference>
<evidence type="ECO:0000313" key="2">
    <source>
        <dbReference type="Proteomes" id="UP001153050"/>
    </source>
</evidence>
<organism evidence="1 2">
    <name type="scientific">Mesorhizobium escarrei</name>
    <dbReference type="NCBI Taxonomy" id="666018"/>
    <lineage>
        <taxon>Bacteria</taxon>
        <taxon>Pseudomonadati</taxon>
        <taxon>Pseudomonadota</taxon>
        <taxon>Alphaproteobacteria</taxon>
        <taxon>Hyphomicrobiales</taxon>
        <taxon>Phyllobacteriaceae</taxon>
        <taxon>Mesorhizobium</taxon>
    </lineage>
</organism>
<gene>
    <name evidence="1" type="ORF">MES5069_110064</name>
</gene>
<reference evidence="1 2" key="1">
    <citation type="submission" date="2022-03" db="EMBL/GenBank/DDBJ databases">
        <authorList>
            <person name="Brunel B."/>
        </authorList>
    </citation>
    <scope>NUCLEOTIDE SEQUENCE [LARGE SCALE GENOMIC DNA]</scope>
    <source>
        <strain evidence="1">STM5069sample</strain>
    </source>
</reference>
<dbReference type="Proteomes" id="UP001153050">
    <property type="component" value="Unassembled WGS sequence"/>
</dbReference>
<evidence type="ECO:0000313" key="1">
    <source>
        <dbReference type="EMBL" id="CAH2395514.1"/>
    </source>
</evidence>
<comment type="caution">
    <text evidence="1">The sequence shown here is derived from an EMBL/GenBank/DDBJ whole genome shotgun (WGS) entry which is preliminary data.</text>
</comment>
<protein>
    <submittedName>
        <fullName evidence="1">Uncharacterized protein</fullName>
    </submittedName>
</protein>
<keyword evidence="2" id="KW-1185">Reference proteome</keyword>